<evidence type="ECO:0000256" key="1">
    <source>
        <dbReference type="SAM" id="MobiDB-lite"/>
    </source>
</evidence>
<dbReference type="InterPro" id="IPR024983">
    <property type="entry name" value="CHAT_dom"/>
</dbReference>
<feature type="region of interest" description="Disordered" evidence="1">
    <location>
        <begin position="1"/>
        <end position="42"/>
    </location>
</feature>
<feature type="domain" description="CHAT" evidence="2">
    <location>
        <begin position="846"/>
        <end position="983"/>
    </location>
</feature>
<protein>
    <submittedName>
        <fullName evidence="3">CHAT domain-containing protein</fullName>
    </submittedName>
</protein>
<evidence type="ECO:0000313" key="4">
    <source>
        <dbReference type="Proteomes" id="UP001219525"/>
    </source>
</evidence>
<dbReference type="InterPro" id="IPR011990">
    <property type="entry name" value="TPR-like_helical_dom_sf"/>
</dbReference>
<dbReference type="EMBL" id="JARJCW010000001">
    <property type="protein sequence ID" value="KAJ7230043.1"/>
    <property type="molecule type" value="Genomic_DNA"/>
</dbReference>
<sequence>MLHTNKNTVDSQELNPDKRQSDSAVSEQDQSIHSSDSLTAAEIPGNLIEEDEEELRAALLLSLSNESTAGSQELGPDTQAGHSDTAVSEEHNGLSPGSAIRPTVAAQSYNSTEQEDELLYVLLLSHLPSFDFDEKVELRVLERERSVLDFVQLSNFRKRQLTHEEFVLELNKLVPLLEVPAFNPSLFLQLARLLCNRPRTQADFLDGLDIACLGTYLQSLGIFYYKDYKNSGRHMQLDKAIAAAESAVAALPQDHPAEVGFQVLSNLATYTTIHFNKNRDRASLDSSITAYRKLAICLDAWDPRKPEYLHYLSHKLWERFESFMTLSDLDEMVDSLTQALGFIQGDNSQHYGTMRCLSAALHRRYLYMGYANDLDTLRNIMQQLIDIESDGQQSTILSKSYGNLATCLLSRFCKLRQIPDLNNCIEILQKIITTTPDSDDNKPRFLEDLATALRMRSMDASDQGSNEESVQDLLLAAEAGQKAIDLTPFVAFGTDKAQRFLNQGITYGLLSRCLNDVSYLDEAISLQKNAALLVSDDHPGRGKYLLSLGDSLQERFEFDNNITYAQEALKTFAQAASNTSTEAHTRLISASRMTELCDAHPELASPLDAHKLLLSLIPKLVWLGSHITHRHERMSMVGTAVNAAVAAAIAAGDLDTACEWMEQGRCIVWGQILHLRTPLDALRERDPQLAEELTVVAHELDQAAILEPQMMTLNHSSCNHELSLDRDVSTRHGLAAKYEELLEKAHNVAGMEHLMQPKGLADLRSAAGSGHIILINVHKTRCDALVIKNSSEQATHIPLPNLKHHELHQWYLTVFELLKRSGVRVRGGRRENSNDCDTNEQFMNILEKLWLNVVHPILSGLELLAPAMNSELPRVTWCTSGSLVFLPIHAAGIYKPNQPKIFNYVVSSYAPTITALLTPPVNKQHMPGQVLAVSQPNTPGQQPLPGTSLEMSKLHEEFKELELLILNAASATKEAVLQEMRTPPIRPRVELMDIIKQSFNHTELAVLSACQTAAGATELPEEAVHLVAGMLIAGYRSIIGTMWSVGDQDAPIIAQELYSYLIHTTGGDSTKSAYALHHAVGKLRDRVGEKNFIRWVPFMHTGA</sequence>
<dbReference type="AlphaFoldDB" id="A0AAD7E5J5"/>
<keyword evidence="4" id="KW-1185">Reference proteome</keyword>
<dbReference type="Proteomes" id="UP001219525">
    <property type="component" value="Unassembled WGS sequence"/>
</dbReference>
<reference evidence="3" key="1">
    <citation type="submission" date="2023-03" db="EMBL/GenBank/DDBJ databases">
        <title>Massive genome expansion in bonnet fungi (Mycena s.s.) driven by repeated elements and novel gene families across ecological guilds.</title>
        <authorList>
            <consortium name="Lawrence Berkeley National Laboratory"/>
            <person name="Harder C.B."/>
            <person name="Miyauchi S."/>
            <person name="Viragh M."/>
            <person name="Kuo A."/>
            <person name="Thoen E."/>
            <person name="Andreopoulos B."/>
            <person name="Lu D."/>
            <person name="Skrede I."/>
            <person name="Drula E."/>
            <person name="Henrissat B."/>
            <person name="Morin E."/>
            <person name="Kohler A."/>
            <person name="Barry K."/>
            <person name="LaButti K."/>
            <person name="Morin E."/>
            <person name="Salamov A."/>
            <person name="Lipzen A."/>
            <person name="Mereny Z."/>
            <person name="Hegedus B."/>
            <person name="Baldrian P."/>
            <person name="Stursova M."/>
            <person name="Weitz H."/>
            <person name="Taylor A."/>
            <person name="Grigoriev I.V."/>
            <person name="Nagy L.G."/>
            <person name="Martin F."/>
            <person name="Kauserud H."/>
        </authorList>
    </citation>
    <scope>NUCLEOTIDE SEQUENCE</scope>
    <source>
        <strain evidence="3">9144</strain>
    </source>
</reference>
<dbReference type="Pfam" id="PF12770">
    <property type="entry name" value="CHAT"/>
    <property type="match status" value="2"/>
</dbReference>
<gene>
    <name evidence="3" type="ORF">GGX14DRAFT_383997</name>
</gene>
<feature type="domain" description="CHAT" evidence="2">
    <location>
        <begin position="991"/>
        <end position="1102"/>
    </location>
</feature>
<comment type="caution">
    <text evidence="3">The sequence shown here is derived from an EMBL/GenBank/DDBJ whole genome shotgun (WGS) entry which is preliminary data.</text>
</comment>
<dbReference type="Gene3D" id="1.25.40.10">
    <property type="entry name" value="Tetratricopeptide repeat domain"/>
    <property type="match status" value="1"/>
</dbReference>
<evidence type="ECO:0000259" key="2">
    <source>
        <dbReference type="Pfam" id="PF12770"/>
    </source>
</evidence>
<evidence type="ECO:0000313" key="3">
    <source>
        <dbReference type="EMBL" id="KAJ7230043.1"/>
    </source>
</evidence>
<feature type="compositionally biased region" description="Polar residues" evidence="1">
    <location>
        <begin position="1"/>
        <end position="14"/>
    </location>
</feature>
<organism evidence="3 4">
    <name type="scientific">Mycena pura</name>
    <dbReference type="NCBI Taxonomy" id="153505"/>
    <lineage>
        <taxon>Eukaryota</taxon>
        <taxon>Fungi</taxon>
        <taxon>Dikarya</taxon>
        <taxon>Basidiomycota</taxon>
        <taxon>Agaricomycotina</taxon>
        <taxon>Agaricomycetes</taxon>
        <taxon>Agaricomycetidae</taxon>
        <taxon>Agaricales</taxon>
        <taxon>Marasmiineae</taxon>
        <taxon>Mycenaceae</taxon>
        <taxon>Mycena</taxon>
    </lineage>
</organism>
<proteinExistence type="predicted"/>
<feature type="region of interest" description="Disordered" evidence="1">
    <location>
        <begin position="67"/>
        <end position="100"/>
    </location>
</feature>
<name>A0AAD7E5J5_9AGAR</name>
<accession>A0AAD7E5J5</accession>
<feature type="compositionally biased region" description="Polar residues" evidence="1">
    <location>
        <begin position="22"/>
        <end position="38"/>
    </location>
</feature>